<keyword evidence="3" id="KW-1185">Reference proteome</keyword>
<dbReference type="OrthoDB" id="6515250at2759"/>
<proteinExistence type="predicted"/>
<dbReference type="Proteomes" id="UP000728032">
    <property type="component" value="Unassembled WGS sequence"/>
</dbReference>
<dbReference type="EMBL" id="CAJPVJ010000371">
    <property type="protein sequence ID" value="CAG2162245.1"/>
    <property type="molecule type" value="Genomic_DNA"/>
</dbReference>
<dbReference type="InterPro" id="IPR040427">
    <property type="entry name" value="Flacc"/>
</dbReference>
<name>A0A7R9QB43_9ACAR</name>
<feature type="region of interest" description="Disordered" evidence="1">
    <location>
        <begin position="43"/>
        <end position="94"/>
    </location>
</feature>
<feature type="compositionally biased region" description="Basic and acidic residues" evidence="1">
    <location>
        <begin position="60"/>
        <end position="93"/>
    </location>
</feature>
<accession>A0A7R9QB43</accession>
<dbReference type="GO" id="GO:0016556">
    <property type="term" value="P:mRNA modification"/>
    <property type="evidence" value="ECO:0007669"/>
    <property type="project" value="InterPro"/>
</dbReference>
<dbReference type="PANTHER" id="PTHR38563">
    <property type="entry name" value="FL(2)D-ASSOCIATED COMPLEX COMPONENT"/>
    <property type="match status" value="1"/>
</dbReference>
<evidence type="ECO:0000313" key="2">
    <source>
        <dbReference type="EMBL" id="CAD7639201.1"/>
    </source>
</evidence>
<evidence type="ECO:0000256" key="1">
    <source>
        <dbReference type="SAM" id="MobiDB-lite"/>
    </source>
</evidence>
<evidence type="ECO:0000313" key="3">
    <source>
        <dbReference type="Proteomes" id="UP000728032"/>
    </source>
</evidence>
<dbReference type="PANTHER" id="PTHR38563:SF1">
    <property type="entry name" value="FL(2)D-ASSOCIATED COMPLEX COMPONENT"/>
    <property type="match status" value="1"/>
</dbReference>
<organism evidence="2">
    <name type="scientific">Oppiella nova</name>
    <dbReference type="NCBI Taxonomy" id="334625"/>
    <lineage>
        <taxon>Eukaryota</taxon>
        <taxon>Metazoa</taxon>
        <taxon>Ecdysozoa</taxon>
        <taxon>Arthropoda</taxon>
        <taxon>Chelicerata</taxon>
        <taxon>Arachnida</taxon>
        <taxon>Acari</taxon>
        <taxon>Acariformes</taxon>
        <taxon>Sarcoptiformes</taxon>
        <taxon>Oribatida</taxon>
        <taxon>Brachypylina</taxon>
        <taxon>Oppioidea</taxon>
        <taxon>Oppiidae</taxon>
        <taxon>Oppiella</taxon>
    </lineage>
</organism>
<dbReference type="EMBL" id="OC915196">
    <property type="protein sequence ID" value="CAD7639201.1"/>
    <property type="molecule type" value="Genomic_DNA"/>
</dbReference>
<dbReference type="AlphaFoldDB" id="A0A7R9QB43"/>
<gene>
    <name evidence="2" type="ORF">ONB1V03_LOCUS1844</name>
</gene>
<protein>
    <submittedName>
        <fullName evidence="2">Uncharacterized protein</fullName>
    </submittedName>
</protein>
<sequence length="262" mass="29253">MRAKGAKRTKERTVYRQIVEDSRPLLLKTDGFETLDEVCNISDNSLGKDSWNGKSRHSSHSNELKSSRRESHRSDRDRDRESSSAHNNNKDDALEAISDDELDAIIGDSDPSAVDTSVDAKTSSSSRQVLDALDIDWGSLVTEPKAKLEFIPGSARKRFSAANVLMRIGFSQAYAGQQMTQKLIDFCQSELKEEFVPFRHPMAAVHSILGERIKERLNLFGSDTTPATVLSGRKELQIRKISGGDDDDTSIDSHFYYHSASE</sequence>
<dbReference type="GO" id="GO:0036396">
    <property type="term" value="C:RNA N6-methyladenosine methyltransferase complex"/>
    <property type="evidence" value="ECO:0007669"/>
    <property type="project" value="InterPro"/>
</dbReference>
<reference evidence="2" key="1">
    <citation type="submission" date="2020-11" db="EMBL/GenBank/DDBJ databases">
        <authorList>
            <person name="Tran Van P."/>
        </authorList>
    </citation>
    <scope>NUCLEOTIDE SEQUENCE</scope>
</reference>